<dbReference type="EMBL" id="JAWWNJ010000176">
    <property type="protein sequence ID" value="KAK6975021.1"/>
    <property type="molecule type" value="Genomic_DNA"/>
</dbReference>
<evidence type="ECO:0000313" key="1">
    <source>
        <dbReference type="EMBL" id="KAK6975021.1"/>
    </source>
</evidence>
<evidence type="ECO:0000313" key="2">
    <source>
        <dbReference type="Proteomes" id="UP001362999"/>
    </source>
</evidence>
<keyword evidence="2" id="KW-1185">Reference proteome</keyword>
<organism evidence="1 2">
    <name type="scientific">Favolaschia claudopus</name>
    <dbReference type="NCBI Taxonomy" id="2862362"/>
    <lineage>
        <taxon>Eukaryota</taxon>
        <taxon>Fungi</taxon>
        <taxon>Dikarya</taxon>
        <taxon>Basidiomycota</taxon>
        <taxon>Agaricomycotina</taxon>
        <taxon>Agaricomycetes</taxon>
        <taxon>Agaricomycetidae</taxon>
        <taxon>Agaricales</taxon>
        <taxon>Marasmiineae</taxon>
        <taxon>Mycenaceae</taxon>
        <taxon>Favolaschia</taxon>
    </lineage>
</organism>
<protein>
    <submittedName>
        <fullName evidence="1">Uncharacterized protein</fullName>
    </submittedName>
</protein>
<dbReference type="Proteomes" id="UP001362999">
    <property type="component" value="Unassembled WGS sequence"/>
</dbReference>
<proteinExistence type="predicted"/>
<accession>A0AAV9ZAF8</accession>
<feature type="non-terminal residue" evidence="1">
    <location>
        <position position="1"/>
    </location>
</feature>
<dbReference type="AlphaFoldDB" id="A0AAV9ZAF8"/>
<sequence>SIGTLELRQCSLTFEMLQFFAGARIEITTLLLESDGHEYLTYILGNKLGLTAKNVRLIIHP</sequence>
<feature type="non-terminal residue" evidence="1">
    <location>
        <position position="61"/>
    </location>
</feature>
<reference evidence="1 2" key="1">
    <citation type="journal article" date="2024" name="J Genomics">
        <title>Draft genome sequencing and assembly of Favolaschia claudopus CIRM-BRFM 2984 isolated from oak limbs.</title>
        <authorList>
            <person name="Navarro D."/>
            <person name="Drula E."/>
            <person name="Chaduli D."/>
            <person name="Cazenave R."/>
            <person name="Ahrendt S."/>
            <person name="Wang J."/>
            <person name="Lipzen A."/>
            <person name="Daum C."/>
            <person name="Barry K."/>
            <person name="Grigoriev I.V."/>
            <person name="Favel A."/>
            <person name="Rosso M.N."/>
            <person name="Martin F."/>
        </authorList>
    </citation>
    <scope>NUCLEOTIDE SEQUENCE [LARGE SCALE GENOMIC DNA]</scope>
    <source>
        <strain evidence="1 2">CIRM-BRFM 2984</strain>
    </source>
</reference>
<name>A0AAV9ZAF8_9AGAR</name>
<comment type="caution">
    <text evidence="1">The sequence shown here is derived from an EMBL/GenBank/DDBJ whole genome shotgun (WGS) entry which is preliminary data.</text>
</comment>
<gene>
    <name evidence="1" type="ORF">R3P38DRAFT_2438051</name>
</gene>